<feature type="transmembrane region" description="Helical" evidence="7">
    <location>
        <begin position="423"/>
        <end position="443"/>
    </location>
</feature>
<feature type="transmembrane region" description="Helical" evidence="7">
    <location>
        <begin position="91"/>
        <end position="112"/>
    </location>
</feature>
<dbReference type="PANTHER" id="PTHR43791">
    <property type="entry name" value="PERMEASE-RELATED"/>
    <property type="match status" value="1"/>
</dbReference>
<dbReference type="OrthoDB" id="2985014at2759"/>
<keyword evidence="3 7" id="KW-0812">Transmembrane</keyword>
<evidence type="ECO:0000256" key="1">
    <source>
        <dbReference type="ARBA" id="ARBA00004141"/>
    </source>
</evidence>
<feature type="transmembrane region" description="Helical" evidence="7">
    <location>
        <begin position="165"/>
        <end position="185"/>
    </location>
</feature>
<keyword evidence="4 7" id="KW-1133">Transmembrane helix</keyword>
<organism evidence="9 10">
    <name type="scientific">Sistotremastrum suecicum HHB10207 ss-3</name>
    <dbReference type="NCBI Taxonomy" id="1314776"/>
    <lineage>
        <taxon>Eukaryota</taxon>
        <taxon>Fungi</taxon>
        <taxon>Dikarya</taxon>
        <taxon>Basidiomycota</taxon>
        <taxon>Agaricomycotina</taxon>
        <taxon>Agaricomycetes</taxon>
        <taxon>Sistotremastrales</taxon>
        <taxon>Sistotremastraceae</taxon>
        <taxon>Sistotremastrum</taxon>
    </lineage>
</organism>
<feature type="transmembrane region" description="Helical" evidence="7">
    <location>
        <begin position="365"/>
        <end position="384"/>
    </location>
</feature>
<dbReference type="Proteomes" id="UP000076798">
    <property type="component" value="Unassembled WGS sequence"/>
</dbReference>
<feature type="transmembrane region" description="Helical" evidence="7">
    <location>
        <begin position="333"/>
        <end position="353"/>
    </location>
</feature>
<dbReference type="FunFam" id="1.20.1250.20:FF:000013">
    <property type="entry name" value="MFS general substrate transporter"/>
    <property type="match status" value="1"/>
</dbReference>
<feature type="transmembrane region" description="Helical" evidence="7">
    <location>
        <begin position="228"/>
        <end position="248"/>
    </location>
</feature>
<evidence type="ECO:0000256" key="3">
    <source>
        <dbReference type="ARBA" id="ARBA00022692"/>
    </source>
</evidence>
<feature type="transmembrane region" description="Helical" evidence="7">
    <location>
        <begin position="488"/>
        <end position="509"/>
    </location>
</feature>
<evidence type="ECO:0000256" key="5">
    <source>
        <dbReference type="ARBA" id="ARBA00023136"/>
    </source>
</evidence>
<evidence type="ECO:0000313" key="9">
    <source>
        <dbReference type="EMBL" id="KZT33461.1"/>
    </source>
</evidence>
<feature type="compositionally biased region" description="Low complexity" evidence="6">
    <location>
        <begin position="22"/>
        <end position="43"/>
    </location>
</feature>
<dbReference type="PANTHER" id="PTHR43791:SF6">
    <property type="entry name" value="TRANSPORTER, PUTATIVE (AFU_ORTHOLOGUE AFUA_1G16690)-RELATED"/>
    <property type="match status" value="1"/>
</dbReference>
<dbReference type="FunFam" id="1.20.1250.20:FF:000057">
    <property type="entry name" value="MFS general substrate transporter"/>
    <property type="match status" value="1"/>
</dbReference>
<keyword evidence="5 7" id="KW-0472">Membrane</keyword>
<evidence type="ECO:0000259" key="8">
    <source>
        <dbReference type="PROSITE" id="PS50850"/>
    </source>
</evidence>
<sequence>MGPGKISMENSLGLKTESETDPLLPASGFASSSSSSNASSAEPSPLIKDDKFFGLSGQDEVLYAGYGGCDFNDVELRMIRAEERRVKEKELVMKLDCWLLPCLVVIYIMNYIDRTAITSARLKGLEHDLHLTDLQFDTVLAALYVSFIPAQIISNMILNRVSRPSFYISCCVILWGLTSACTAVTRNYHDIMLCRIFIGIPEAAFYPGAVFLLSRWYTRKELAFRSAILYFGSLISNAFGSLIAAGILANMEGQLGLSAWRWLFIIEGFVTIVVGVGSMYILPDYPNNTEWLTLEERKLACLRLTEDGGEADKDRSTDSAFRGLIAAISDYKVWIFAVMMFTQLLGLSFTNFFPTLTASLGFSTTISLLLAAPPWIFAAVGSLFNARHADRTGERFFHLSTPWIGTMIGFIIALVTADAGARYVSMFLMAGGKIGFALTLVWVSNVVPRPPAKRAAAIGVVNGLGNLGSLVGAFAWKKVWGPLYHPSMWISLIALMCTTLLAILMRSILIKENKKLDEKENEPLERSERERIQEAATLEGISFREAAARKKGFRYLY</sequence>
<dbReference type="AlphaFoldDB" id="A0A165YP86"/>
<dbReference type="InterPro" id="IPR020846">
    <property type="entry name" value="MFS_dom"/>
</dbReference>
<dbReference type="Pfam" id="PF07690">
    <property type="entry name" value="MFS_1"/>
    <property type="match status" value="1"/>
</dbReference>
<gene>
    <name evidence="9" type="ORF">SISSUDRAFT_1054212</name>
</gene>
<evidence type="ECO:0000256" key="6">
    <source>
        <dbReference type="SAM" id="MobiDB-lite"/>
    </source>
</evidence>
<dbReference type="GO" id="GO:0022857">
    <property type="term" value="F:transmembrane transporter activity"/>
    <property type="evidence" value="ECO:0007669"/>
    <property type="project" value="InterPro"/>
</dbReference>
<dbReference type="Gene3D" id="1.20.1250.20">
    <property type="entry name" value="MFS general substrate transporter like domains"/>
    <property type="match status" value="2"/>
</dbReference>
<feature type="transmembrane region" description="Helical" evidence="7">
    <location>
        <begin position="139"/>
        <end position="158"/>
    </location>
</feature>
<keyword evidence="2" id="KW-0813">Transport</keyword>
<comment type="subcellular location">
    <subcellularLocation>
        <location evidence="1">Membrane</location>
        <topology evidence="1">Multi-pass membrane protein</topology>
    </subcellularLocation>
</comment>
<dbReference type="PROSITE" id="PS50850">
    <property type="entry name" value="MFS"/>
    <property type="match status" value="1"/>
</dbReference>
<accession>A0A165YP86</accession>
<reference evidence="9 10" key="1">
    <citation type="journal article" date="2016" name="Mol. Biol. Evol.">
        <title>Comparative Genomics of Early-Diverging Mushroom-Forming Fungi Provides Insights into the Origins of Lignocellulose Decay Capabilities.</title>
        <authorList>
            <person name="Nagy L.G."/>
            <person name="Riley R."/>
            <person name="Tritt A."/>
            <person name="Adam C."/>
            <person name="Daum C."/>
            <person name="Floudas D."/>
            <person name="Sun H."/>
            <person name="Yadav J.S."/>
            <person name="Pangilinan J."/>
            <person name="Larsson K.H."/>
            <person name="Matsuura K."/>
            <person name="Barry K."/>
            <person name="Labutti K."/>
            <person name="Kuo R."/>
            <person name="Ohm R.A."/>
            <person name="Bhattacharya S.S."/>
            <person name="Shirouzu T."/>
            <person name="Yoshinaga Y."/>
            <person name="Martin F.M."/>
            <person name="Grigoriev I.V."/>
            <person name="Hibbett D.S."/>
        </authorList>
    </citation>
    <scope>NUCLEOTIDE SEQUENCE [LARGE SCALE GENOMIC DNA]</scope>
    <source>
        <strain evidence="9 10">HHB10207 ss-3</strain>
    </source>
</reference>
<dbReference type="InterPro" id="IPR011701">
    <property type="entry name" value="MFS"/>
</dbReference>
<keyword evidence="10" id="KW-1185">Reference proteome</keyword>
<protein>
    <submittedName>
        <fullName evidence="9">MFS general substrate transporter</fullName>
    </submittedName>
</protein>
<feature type="transmembrane region" description="Helical" evidence="7">
    <location>
        <begin position="455"/>
        <end position="476"/>
    </location>
</feature>
<evidence type="ECO:0000313" key="10">
    <source>
        <dbReference type="Proteomes" id="UP000076798"/>
    </source>
</evidence>
<evidence type="ECO:0000256" key="2">
    <source>
        <dbReference type="ARBA" id="ARBA00022448"/>
    </source>
</evidence>
<proteinExistence type="predicted"/>
<feature type="transmembrane region" description="Helical" evidence="7">
    <location>
        <begin position="396"/>
        <end position="417"/>
    </location>
</feature>
<dbReference type="InterPro" id="IPR036259">
    <property type="entry name" value="MFS_trans_sf"/>
</dbReference>
<evidence type="ECO:0000256" key="4">
    <source>
        <dbReference type="ARBA" id="ARBA00022989"/>
    </source>
</evidence>
<dbReference type="SUPFAM" id="SSF103473">
    <property type="entry name" value="MFS general substrate transporter"/>
    <property type="match status" value="1"/>
</dbReference>
<feature type="domain" description="Major facilitator superfamily (MFS) profile" evidence="8">
    <location>
        <begin position="99"/>
        <end position="514"/>
    </location>
</feature>
<feature type="region of interest" description="Disordered" evidence="6">
    <location>
        <begin position="1"/>
        <end position="43"/>
    </location>
</feature>
<evidence type="ECO:0000256" key="7">
    <source>
        <dbReference type="SAM" id="Phobius"/>
    </source>
</evidence>
<name>A0A165YP86_9AGAM</name>
<dbReference type="STRING" id="1314776.A0A165YP86"/>
<dbReference type="EMBL" id="KV428240">
    <property type="protein sequence ID" value="KZT33461.1"/>
    <property type="molecule type" value="Genomic_DNA"/>
</dbReference>
<dbReference type="GO" id="GO:0016020">
    <property type="term" value="C:membrane"/>
    <property type="evidence" value="ECO:0007669"/>
    <property type="project" value="UniProtKB-SubCell"/>
</dbReference>
<feature type="transmembrane region" description="Helical" evidence="7">
    <location>
        <begin position="197"/>
        <end position="216"/>
    </location>
</feature>
<feature type="transmembrane region" description="Helical" evidence="7">
    <location>
        <begin position="260"/>
        <end position="282"/>
    </location>
</feature>